<dbReference type="AlphaFoldDB" id="A0A0D7WVQ4"/>
<organism evidence="1 2">
    <name type="scientific">Paenibacillus terrae</name>
    <dbReference type="NCBI Taxonomy" id="159743"/>
    <lineage>
        <taxon>Bacteria</taxon>
        <taxon>Bacillati</taxon>
        <taxon>Bacillota</taxon>
        <taxon>Bacilli</taxon>
        <taxon>Bacillales</taxon>
        <taxon>Paenibacillaceae</taxon>
        <taxon>Paenibacillus</taxon>
    </lineage>
</organism>
<evidence type="ECO:0000313" key="2">
    <source>
        <dbReference type="Proteomes" id="UP000032534"/>
    </source>
</evidence>
<dbReference type="RefSeq" id="WP_044648882.1">
    <property type="nucleotide sequence ID" value="NZ_JTHP01000085.1"/>
</dbReference>
<keyword evidence="2" id="KW-1185">Reference proteome</keyword>
<gene>
    <name evidence="1" type="ORF">QD47_26255</name>
</gene>
<comment type="caution">
    <text evidence="1">The sequence shown here is derived from an EMBL/GenBank/DDBJ whole genome shotgun (WGS) entry which is preliminary data.</text>
</comment>
<protein>
    <submittedName>
        <fullName evidence="1">Uncharacterized protein</fullName>
    </submittedName>
</protein>
<sequence length="122" mass="14723">MFYINEAHRKNYESLLKFYESSLPNIEYEVACYVLALPEVLKRIPENYNVEFPFDWAWKYENGQIMPTNALFFMDDPYKQLVIAANHMYNSEPFPLNRGLEHWDKIHFEIFIQACKIRGEFQ</sequence>
<dbReference type="Pfam" id="PF10804">
    <property type="entry name" value="DUF2538"/>
    <property type="match status" value="1"/>
</dbReference>
<accession>A0A0D7WVQ4</accession>
<evidence type="ECO:0000313" key="1">
    <source>
        <dbReference type="EMBL" id="KJD42798.1"/>
    </source>
</evidence>
<dbReference type="InterPro" id="IPR024469">
    <property type="entry name" value="DUF2538"/>
</dbReference>
<dbReference type="Proteomes" id="UP000032534">
    <property type="component" value="Unassembled WGS sequence"/>
</dbReference>
<dbReference type="EMBL" id="JTHP01000085">
    <property type="protein sequence ID" value="KJD42798.1"/>
    <property type="molecule type" value="Genomic_DNA"/>
</dbReference>
<name>A0A0D7WVQ4_9BACL</name>
<proteinExistence type="predicted"/>
<dbReference type="PATRIC" id="fig|159743.3.peg.5827"/>
<reference evidence="1 2" key="1">
    <citation type="submission" date="2014-11" db="EMBL/GenBank/DDBJ databases">
        <title>Draft Genome Sequences of Paenibacillus polymyxa NRRL B-30509 and Paenibacillus terrae NRRL B-30644, Strains from a Poultry Environment that Produce Tridecaptin A and Paenicidins.</title>
        <authorList>
            <person name="van Belkum M.J."/>
            <person name="Lohans C.T."/>
            <person name="Vederas J.C."/>
        </authorList>
    </citation>
    <scope>NUCLEOTIDE SEQUENCE [LARGE SCALE GENOMIC DNA]</scope>
    <source>
        <strain evidence="1 2">NRRL B-30644</strain>
    </source>
</reference>